<keyword evidence="3" id="KW-1185">Reference proteome</keyword>
<dbReference type="InterPro" id="IPR008538">
    <property type="entry name" value="Uma2"/>
</dbReference>
<dbReference type="Gene3D" id="3.90.1570.10">
    <property type="entry name" value="tt1808, chain A"/>
    <property type="match status" value="1"/>
</dbReference>
<organism evidence="2 3">
    <name type="scientific">Methylocystis echinoides</name>
    <dbReference type="NCBI Taxonomy" id="29468"/>
    <lineage>
        <taxon>Bacteria</taxon>
        <taxon>Pseudomonadati</taxon>
        <taxon>Pseudomonadota</taxon>
        <taxon>Alphaproteobacteria</taxon>
        <taxon>Hyphomicrobiales</taxon>
        <taxon>Methylocystaceae</taxon>
        <taxon>Methylocystis</taxon>
    </lineage>
</organism>
<evidence type="ECO:0000259" key="1">
    <source>
        <dbReference type="Pfam" id="PF05685"/>
    </source>
</evidence>
<comment type="caution">
    <text evidence="2">The sequence shown here is derived from an EMBL/GenBank/DDBJ whole genome shotgun (WGS) entry which is preliminary data.</text>
</comment>
<evidence type="ECO:0000313" key="2">
    <source>
        <dbReference type="EMBL" id="GLI93222.1"/>
    </source>
</evidence>
<dbReference type="AlphaFoldDB" id="A0A9W6GUB8"/>
<dbReference type="PANTHER" id="PTHR36558:SF1">
    <property type="entry name" value="RESTRICTION ENDONUCLEASE DOMAIN-CONTAINING PROTEIN-RELATED"/>
    <property type="match status" value="1"/>
</dbReference>
<evidence type="ECO:0000313" key="3">
    <source>
        <dbReference type="Proteomes" id="UP001144323"/>
    </source>
</evidence>
<gene>
    <name evidence="2" type="ORF">LMG27198_22140</name>
</gene>
<dbReference type="CDD" id="cd06260">
    <property type="entry name" value="DUF820-like"/>
    <property type="match status" value="1"/>
</dbReference>
<proteinExistence type="predicted"/>
<protein>
    <recommendedName>
        <fullName evidence="1">Putative restriction endonuclease domain-containing protein</fullName>
    </recommendedName>
</protein>
<name>A0A9W6GUB8_9HYPH</name>
<dbReference type="EMBL" id="BSEC01000001">
    <property type="protein sequence ID" value="GLI93222.1"/>
    <property type="molecule type" value="Genomic_DNA"/>
</dbReference>
<reference evidence="2" key="1">
    <citation type="journal article" date="2023" name="Int. J. Syst. Evol. Microbiol.">
        <title>Methylocystis iwaonis sp. nov., a type II methane-oxidizing bacterium from surface soil of a rice paddy field in Japan, and emended description of the genus Methylocystis (ex Whittenbury et al. 1970) Bowman et al. 1993.</title>
        <authorList>
            <person name="Kaise H."/>
            <person name="Sawadogo J.B."/>
            <person name="Alam M.S."/>
            <person name="Ueno C."/>
            <person name="Dianou D."/>
            <person name="Shinjo R."/>
            <person name="Asakawa S."/>
        </authorList>
    </citation>
    <scope>NUCLEOTIDE SEQUENCE</scope>
    <source>
        <strain evidence="2">LMG27198</strain>
    </source>
</reference>
<feature type="domain" description="Putative restriction endonuclease" evidence="1">
    <location>
        <begin position="3"/>
        <end position="161"/>
    </location>
</feature>
<dbReference type="Proteomes" id="UP001144323">
    <property type="component" value="Unassembled WGS sequence"/>
</dbReference>
<dbReference type="InterPro" id="IPR011335">
    <property type="entry name" value="Restrct_endonuc-II-like"/>
</dbReference>
<sequence>MTVEEYLVWSEAQEGRFELVNGVVYAQAAERAAHAKIKLAAAIALADSIRAGGLPCHVLPDGMAIRIGAHTVFEPDALVYCGPELPPDALSVENPMIVVEVVSPSTGRYDNTHKFIGYFALQSVRHYLIIDPEEQVVVHHERGEDGVILSHILRSGVATLDPPGLTLPLVRLFGQ</sequence>
<dbReference type="PANTHER" id="PTHR36558">
    <property type="entry name" value="GLR1098 PROTEIN"/>
    <property type="match status" value="1"/>
</dbReference>
<dbReference type="InterPro" id="IPR012296">
    <property type="entry name" value="Nuclease_put_TT1808"/>
</dbReference>
<dbReference type="Pfam" id="PF05685">
    <property type="entry name" value="Uma2"/>
    <property type="match status" value="1"/>
</dbReference>
<accession>A0A9W6GUB8</accession>
<dbReference type="SUPFAM" id="SSF52980">
    <property type="entry name" value="Restriction endonuclease-like"/>
    <property type="match status" value="1"/>
</dbReference>